<dbReference type="EMBL" id="JBHSPC010000122">
    <property type="protein sequence ID" value="MFC5674620.1"/>
    <property type="molecule type" value="Genomic_DNA"/>
</dbReference>
<feature type="transmembrane region" description="Helical" evidence="2">
    <location>
        <begin position="42"/>
        <end position="62"/>
    </location>
</feature>
<feature type="transmembrane region" description="Helical" evidence="2">
    <location>
        <begin position="117"/>
        <end position="138"/>
    </location>
</feature>
<evidence type="ECO:0000313" key="4">
    <source>
        <dbReference type="Proteomes" id="UP001596183"/>
    </source>
</evidence>
<dbReference type="Proteomes" id="UP001596183">
    <property type="component" value="Unassembled WGS sequence"/>
</dbReference>
<dbReference type="InterPro" id="IPR046291">
    <property type="entry name" value="DUF6328"/>
</dbReference>
<keyword evidence="2" id="KW-0472">Membrane</keyword>
<reference evidence="4" key="1">
    <citation type="journal article" date="2019" name="Int. J. Syst. Evol. Microbiol.">
        <title>The Global Catalogue of Microorganisms (GCM) 10K type strain sequencing project: providing services to taxonomists for standard genome sequencing and annotation.</title>
        <authorList>
            <consortium name="The Broad Institute Genomics Platform"/>
            <consortium name="The Broad Institute Genome Sequencing Center for Infectious Disease"/>
            <person name="Wu L."/>
            <person name="Ma J."/>
        </authorList>
    </citation>
    <scope>NUCLEOTIDE SEQUENCE [LARGE SCALE GENOMIC DNA]</scope>
    <source>
        <strain evidence="4">JCM 13852</strain>
    </source>
</reference>
<name>A0ABW0Y267_9ACTN</name>
<keyword evidence="4" id="KW-1185">Reference proteome</keyword>
<keyword evidence="2" id="KW-0812">Transmembrane</keyword>
<comment type="caution">
    <text evidence="3">The sequence shown here is derived from an EMBL/GenBank/DDBJ whole genome shotgun (WGS) entry which is preliminary data.</text>
</comment>
<feature type="transmembrane region" description="Helical" evidence="2">
    <location>
        <begin position="144"/>
        <end position="167"/>
    </location>
</feature>
<feature type="compositionally biased region" description="Basic and acidic residues" evidence="1">
    <location>
        <begin position="1"/>
        <end position="10"/>
    </location>
</feature>
<feature type="transmembrane region" description="Helical" evidence="2">
    <location>
        <begin position="74"/>
        <end position="96"/>
    </location>
</feature>
<proteinExistence type="predicted"/>
<dbReference type="RefSeq" id="WP_381218869.1">
    <property type="nucleotide sequence ID" value="NZ_JBHSPC010000122.1"/>
</dbReference>
<sequence>MVRKSTEGRWETAPGLPVQRQGRDETAEERADRMWAELLQELRVAQTGVQILFGFLLITVFQPAFTDLGDTDRALYVAAVTLGAASAGALIGPASLHRIVVGRRIKPQTVRLASRMAKAGLALLAATTVLTLLLLLRVALDDTLAAWLTAAISVWLIAIWFVLPAWAGHHYTSRR</sequence>
<evidence type="ECO:0000313" key="3">
    <source>
        <dbReference type="EMBL" id="MFC5674620.1"/>
    </source>
</evidence>
<accession>A0ABW0Y267</accession>
<protein>
    <submittedName>
        <fullName evidence="3">DUF6328 family protein</fullName>
    </submittedName>
</protein>
<organism evidence="3 4">
    <name type="scientific">Streptomyces incanus</name>
    <dbReference type="NCBI Taxonomy" id="887453"/>
    <lineage>
        <taxon>Bacteria</taxon>
        <taxon>Bacillati</taxon>
        <taxon>Actinomycetota</taxon>
        <taxon>Actinomycetes</taxon>
        <taxon>Kitasatosporales</taxon>
        <taxon>Streptomycetaceae</taxon>
        <taxon>Streptomyces</taxon>
    </lineage>
</organism>
<keyword evidence="2" id="KW-1133">Transmembrane helix</keyword>
<feature type="region of interest" description="Disordered" evidence="1">
    <location>
        <begin position="1"/>
        <end position="27"/>
    </location>
</feature>
<evidence type="ECO:0000256" key="2">
    <source>
        <dbReference type="SAM" id="Phobius"/>
    </source>
</evidence>
<dbReference type="Pfam" id="PF19853">
    <property type="entry name" value="DUF6328"/>
    <property type="match status" value="1"/>
</dbReference>
<evidence type="ECO:0000256" key="1">
    <source>
        <dbReference type="SAM" id="MobiDB-lite"/>
    </source>
</evidence>
<gene>
    <name evidence="3" type="ORF">ACFP2V_32495</name>
</gene>